<dbReference type="GO" id="GO:0000160">
    <property type="term" value="P:phosphorelay signal transduction system"/>
    <property type="evidence" value="ECO:0007669"/>
    <property type="project" value="InterPro"/>
</dbReference>
<dbReference type="EMBL" id="DSOV01000007">
    <property type="protein sequence ID" value="HEN41154.1"/>
    <property type="molecule type" value="Genomic_DNA"/>
</dbReference>
<feature type="modified residue" description="4-aspartylphosphate" evidence="1">
    <location>
        <position position="55"/>
    </location>
</feature>
<proteinExistence type="predicted"/>
<sequence length="120" mass="12828">MANVLIVDDSSTMRKIISRSLRQAGLPVDEIFEAGDGIEGLNVLSGKSVDLILSDINMPNMDGLEFIKQARANGCKAPIVMITTEGGEDILKQAIENGASDSIKKPFTPDQLNEKLGGLL</sequence>
<dbReference type="SUPFAM" id="SSF52172">
    <property type="entry name" value="CheY-like"/>
    <property type="match status" value="1"/>
</dbReference>
<feature type="domain" description="Response regulatory" evidence="2">
    <location>
        <begin position="3"/>
        <end position="120"/>
    </location>
</feature>
<dbReference type="SMART" id="SM00448">
    <property type="entry name" value="REC"/>
    <property type="match status" value="1"/>
</dbReference>
<evidence type="ECO:0000256" key="1">
    <source>
        <dbReference type="PROSITE-ProRule" id="PRU00169"/>
    </source>
</evidence>
<dbReference type="PROSITE" id="PS50110">
    <property type="entry name" value="RESPONSE_REGULATORY"/>
    <property type="match status" value="1"/>
</dbReference>
<dbReference type="PANTHER" id="PTHR43228">
    <property type="entry name" value="TWO-COMPONENT RESPONSE REGULATOR"/>
    <property type="match status" value="1"/>
</dbReference>
<accession>A0A831XD49</accession>
<name>A0A831XD49_GEOME</name>
<dbReference type="InterPro" id="IPR011006">
    <property type="entry name" value="CheY-like_superfamily"/>
</dbReference>
<evidence type="ECO:0000259" key="2">
    <source>
        <dbReference type="PROSITE" id="PS50110"/>
    </source>
</evidence>
<dbReference type="InterPro" id="IPR001789">
    <property type="entry name" value="Sig_transdc_resp-reg_receiver"/>
</dbReference>
<gene>
    <name evidence="3" type="ORF">ENQ87_02075</name>
</gene>
<keyword evidence="1" id="KW-0597">Phosphoprotein</keyword>
<protein>
    <submittedName>
        <fullName evidence="3">Response regulator</fullName>
    </submittedName>
</protein>
<dbReference type="Pfam" id="PF00072">
    <property type="entry name" value="Response_reg"/>
    <property type="match status" value="1"/>
</dbReference>
<dbReference type="PANTHER" id="PTHR43228:SF1">
    <property type="entry name" value="TWO-COMPONENT RESPONSE REGULATOR ARR22"/>
    <property type="match status" value="1"/>
</dbReference>
<comment type="caution">
    <text evidence="3">The sequence shown here is derived from an EMBL/GenBank/DDBJ whole genome shotgun (WGS) entry which is preliminary data.</text>
</comment>
<organism evidence="3">
    <name type="scientific">Geobacter metallireducens</name>
    <dbReference type="NCBI Taxonomy" id="28232"/>
    <lineage>
        <taxon>Bacteria</taxon>
        <taxon>Pseudomonadati</taxon>
        <taxon>Thermodesulfobacteriota</taxon>
        <taxon>Desulfuromonadia</taxon>
        <taxon>Geobacterales</taxon>
        <taxon>Geobacteraceae</taxon>
        <taxon>Geobacter</taxon>
    </lineage>
</organism>
<dbReference type="Gene3D" id="3.40.50.2300">
    <property type="match status" value="1"/>
</dbReference>
<dbReference type="InterPro" id="IPR052048">
    <property type="entry name" value="ST_Response_Regulator"/>
</dbReference>
<evidence type="ECO:0000313" key="3">
    <source>
        <dbReference type="EMBL" id="HEN41154.1"/>
    </source>
</evidence>
<reference evidence="3" key="1">
    <citation type="journal article" date="2020" name="mSystems">
        <title>Genome- and Community-Level Interaction Insights into Carbon Utilization and Element Cycling Functions of Hydrothermarchaeota in Hydrothermal Sediment.</title>
        <authorList>
            <person name="Zhou Z."/>
            <person name="Liu Y."/>
            <person name="Xu W."/>
            <person name="Pan J."/>
            <person name="Luo Z.H."/>
            <person name="Li M."/>
        </authorList>
    </citation>
    <scope>NUCLEOTIDE SEQUENCE [LARGE SCALE GENOMIC DNA]</scope>
    <source>
        <strain evidence="3">SpSt-349</strain>
    </source>
</reference>
<dbReference type="AlphaFoldDB" id="A0A831XD49"/>